<comment type="subcellular location">
    <subcellularLocation>
        <location evidence="1">Endomembrane system</location>
        <topology evidence="1">Multi-pass membrane protein</topology>
    </subcellularLocation>
</comment>
<evidence type="ECO:0000256" key="5">
    <source>
        <dbReference type="SAM" id="Phobius"/>
    </source>
</evidence>
<evidence type="ECO:0000256" key="3">
    <source>
        <dbReference type="ARBA" id="ARBA00022989"/>
    </source>
</evidence>
<keyword evidence="2 5" id="KW-0812">Transmembrane</keyword>
<reference evidence="7 8" key="1">
    <citation type="submission" date="2016-07" db="EMBL/GenBank/DDBJ databases">
        <title>Draft Genome Sequence of Methylobrevis pamukkalensis PK2.</title>
        <authorList>
            <person name="Vasilenko O.V."/>
            <person name="Doronina N.V."/>
            <person name="Shmareva M.N."/>
            <person name="Tarlachkov S.V."/>
            <person name="Mustakhimov I."/>
            <person name="Trotsenko Y.A."/>
        </authorList>
    </citation>
    <scope>NUCLEOTIDE SEQUENCE [LARGE SCALE GENOMIC DNA]</scope>
    <source>
        <strain evidence="7 8">PK2</strain>
    </source>
</reference>
<feature type="transmembrane region" description="Helical" evidence="5">
    <location>
        <begin position="101"/>
        <end position="124"/>
    </location>
</feature>
<dbReference type="Pfam" id="PF06803">
    <property type="entry name" value="DUF1232"/>
    <property type="match status" value="1"/>
</dbReference>
<dbReference type="AlphaFoldDB" id="A0A1E3H967"/>
<protein>
    <recommendedName>
        <fullName evidence="6">DUF1232 domain-containing protein</fullName>
    </recommendedName>
</protein>
<gene>
    <name evidence="7" type="ORF">A6302_00263</name>
</gene>
<evidence type="ECO:0000313" key="8">
    <source>
        <dbReference type="Proteomes" id="UP000094622"/>
    </source>
</evidence>
<proteinExistence type="predicted"/>
<dbReference type="InterPro" id="IPR010652">
    <property type="entry name" value="DUF1232"/>
</dbReference>
<evidence type="ECO:0000256" key="1">
    <source>
        <dbReference type="ARBA" id="ARBA00004127"/>
    </source>
</evidence>
<dbReference type="OrthoDB" id="9804184at2"/>
<evidence type="ECO:0000256" key="2">
    <source>
        <dbReference type="ARBA" id="ARBA00022692"/>
    </source>
</evidence>
<sequence>MRPLLRRARDWARRIKRDVVALWLAARDPHVPLVAKLLAAIVAAYALSPLDLVPDFIPILGYLDDVILVPLGILAVVRLVPPPTMARLRGEADAITTRPGSRAGAVAVVLIWIAAAGLCAWWLLGPDHG</sequence>
<dbReference type="Proteomes" id="UP000094622">
    <property type="component" value="Unassembled WGS sequence"/>
</dbReference>
<feature type="domain" description="DUF1232" evidence="6">
    <location>
        <begin position="35"/>
        <end position="71"/>
    </location>
</feature>
<feature type="transmembrane region" description="Helical" evidence="5">
    <location>
        <begin position="21"/>
        <end position="47"/>
    </location>
</feature>
<dbReference type="EMBL" id="MCRJ01000003">
    <property type="protein sequence ID" value="ODN72336.1"/>
    <property type="molecule type" value="Genomic_DNA"/>
</dbReference>
<organism evidence="7 8">
    <name type="scientific">Methylobrevis pamukkalensis</name>
    <dbReference type="NCBI Taxonomy" id="1439726"/>
    <lineage>
        <taxon>Bacteria</taxon>
        <taxon>Pseudomonadati</taxon>
        <taxon>Pseudomonadota</taxon>
        <taxon>Alphaproteobacteria</taxon>
        <taxon>Hyphomicrobiales</taxon>
        <taxon>Pleomorphomonadaceae</taxon>
        <taxon>Methylobrevis</taxon>
    </lineage>
</organism>
<feature type="transmembrane region" description="Helical" evidence="5">
    <location>
        <begin position="59"/>
        <end position="80"/>
    </location>
</feature>
<evidence type="ECO:0000256" key="4">
    <source>
        <dbReference type="ARBA" id="ARBA00023136"/>
    </source>
</evidence>
<keyword evidence="3 5" id="KW-1133">Transmembrane helix</keyword>
<dbReference type="PATRIC" id="fig|1439726.3.peg.278"/>
<keyword evidence="8" id="KW-1185">Reference proteome</keyword>
<accession>A0A1E3H967</accession>
<keyword evidence="4 5" id="KW-0472">Membrane</keyword>
<name>A0A1E3H967_9HYPH</name>
<comment type="caution">
    <text evidence="7">The sequence shown here is derived from an EMBL/GenBank/DDBJ whole genome shotgun (WGS) entry which is preliminary data.</text>
</comment>
<evidence type="ECO:0000259" key="6">
    <source>
        <dbReference type="Pfam" id="PF06803"/>
    </source>
</evidence>
<dbReference type="GO" id="GO:0012505">
    <property type="term" value="C:endomembrane system"/>
    <property type="evidence" value="ECO:0007669"/>
    <property type="project" value="UniProtKB-SubCell"/>
</dbReference>
<evidence type="ECO:0000313" key="7">
    <source>
        <dbReference type="EMBL" id="ODN72336.1"/>
    </source>
</evidence>